<proteinExistence type="predicted"/>
<dbReference type="Pfam" id="PF11651">
    <property type="entry name" value="P22_CoatProtein"/>
    <property type="match status" value="1"/>
</dbReference>
<protein>
    <submittedName>
        <fullName evidence="1">Uncharacterized protein</fullName>
    </submittedName>
</protein>
<dbReference type="InterPro" id="IPR024659">
    <property type="entry name" value="Phage_coat_Gp5"/>
</dbReference>
<feature type="non-terminal residue" evidence="1">
    <location>
        <position position="266"/>
    </location>
</feature>
<gene>
    <name evidence="1" type="ORF">S01H1_43306</name>
</gene>
<sequence>YWERRGEQSGKRQATELNKNIAEAIEAQGSIFYRSNETSGYEFISNAQAIMNERQKNEDQRYFMLNDRDTRLFAKDLAARQTLQGRPEDEAWKKGQIGANVAGFDVFTGSFLPNITGAADPAVTITGDQSFAPSGGSVNAVTKAVTNVDYREASLVVNNSALLAVGDKFTIENSGTTVKAIGLADKTSTLNAMTFTVIELTDATHIKVFPKPIALDDPALSILEAAYANIDTQILDAATITRLNIDAVNKSNLFWDKGAIEVIGGT</sequence>
<dbReference type="Gene3D" id="2.40.30.240">
    <property type="match status" value="1"/>
</dbReference>
<feature type="non-terminal residue" evidence="1">
    <location>
        <position position="1"/>
    </location>
</feature>
<accession>X0U2U8</accession>
<dbReference type="EMBL" id="BARS01027586">
    <property type="protein sequence ID" value="GAF99869.1"/>
    <property type="molecule type" value="Genomic_DNA"/>
</dbReference>
<dbReference type="AlphaFoldDB" id="X0U2U8"/>
<organism evidence="1">
    <name type="scientific">marine sediment metagenome</name>
    <dbReference type="NCBI Taxonomy" id="412755"/>
    <lineage>
        <taxon>unclassified sequences</taxon>
        <taxon>metagenomes</taxon>
        <taxon>ecological metagenomes</taxon>
    </lineage>
</organism>
<reference evidence="1" key="1">
    <citation type="journal article" date="2014" name="Front. Microbiol.">
        <title>High frequency of phylogenetically diverse reductive dehalogenase-homologous genes in deep subseafloor sedimentary metagenomes.</title>
        <authorList>
            <person name="Kawai M."/>
            <person name="Futagami T."/>
            <person name="Toyoda A."/>
            <person name="Takaki Y."/>
            <person name="Nishi S."/>
            <person name="Hori S."/>
            <person name="Arai W."/>
            <person name="Tsubouchi T."/>
            <person name="Morono Y."/>
            <person name="Uchiyama I."/>
            <person name="Ito T."/>
            <person name="Fujiyama A."/>
            <person name="Inagaki F."/>
            <person name="Takami H."/>
        </authorList>
    </citation>
    <scope>NUCLEOTIDE SEQUENCE</scope>
    <source>
        <strain evidence="1">Expedition CK06-06</strain>
    </source>
</reference>
<name>X0U2U8_9ZZZZ</name>
<evidence type="ECO:0000313" key="1">
    <source>
        <dbReference type="EMBL" id="GAF99869.1"/>
    </source>
</evidence>
<comment type="caution">
    <text evidence="1">The sequence shown here is derived from an EMBL/GenBank/DDBJ whole genome shotgun (WGS) entry which is preliminary data.</text>
</comment>